<accession>A0A378RKZ6</accession>
<gene>
    <name evidence="1" type="ORF">NCTC11179_01190</name>
</gene>
<dbReference type="EMBL" id="UGQL01000001">
    <property type="protein sequence ID" value="STZ27654.1"/>
    <property type="molecule type" value="Genomic_DNA"/>
</dbReference>
<dbReference type="AlphaFoldDB" id="A0A378RKZ6"/>
<name>A0A378RKZ6_MYROD</name>
<keyword evidence="2" id="KW-1185">Reference proteome</keyword>
<evidence type="ECO:0008006" key="3">
    <source>
        <dbReference type="Google" id="ProtNLM"/>
    </source>
</evidence>
<dbReference type="RefSeq" id="WP_115090549.1">
    <property type="nucleotide sequence ID" value="NZ_CP068107.1"/>
</dbReference>
<evidence type="ECO:0000313" key="1">
    <source>
        <dbReference type="EMBL" id="STZ27654.1"/>
    </source>
</evidence>
<proteinExistence type="predicted"/>
<sequence length="292" mass="34250">MNKVVKIIALSSLFFTIIGCSSDDNSKTPEGPKFEDKHLVSHVKSTYYWSNEELNEDGTTQIVPVLDYEIDFNFKYDDDFALSALTYTVTYYQDEKVKDVTNGAFNFKFNEAQQLQTLDITGDIMLRDSYKFTYINNRVSKLESNDGSQKYGQTFSYNDAHQFIQSEIQSLNLNFDYTYNSKNQLIKIQDNKNELSEQIEYDSKNNPFKDLPFDLTSIVFEGVNFIPLTYTFPNNIKEYKTPYLDTYQLEYKYDENNNPIKASVYYLNDSNPKELDYEIEYSYITKKVEINK</sequence>
<organism evidence="1 2">
    <name type="scientific">Myroides odoratus</name>
    <name type="common">Flavobacterium odoratum</name>
    <dbReference type="NCBI Taxonomy" id="256"/>
    <lineage>
        <taxon>Bacteria</taxon>
        <taxon>Pseudomonadati</taxon>
        <taxon>Bacteroidota</taxon>
        <taxon>Flavobacteriia</taxon>
        <taxon>Flavobacteriales</taxon>
        <taxon>Flavobacteriaceae</taxon>
        <taxon>Myroides</taxon>
    </lineage>
</organism>
<dbReference type="Proteomes" id="UP000255024">
    <property type="component" value="Unassembled WGS sequence"/>
</dbReference>
<protein>
    <recommendedName>
        <fullName evidence="3">DUF4595 domain-containing protein</fullName>
    </recommendedName>
</protein>
<evidence type="ECO:0000313" key="2">
    <source>
        <dbReference type="Proteomes" id="UP000255024"/>
    </source>
</evidence>
<dbReference type="PROSITE" id="PS51257">
    <property type="entry name" value="PROKAR_LIPOPROTEIN"/>
    <property type="match status" value="1"/>
</dbReference>
<reference evidence="1 2" key="1">
    <citation type="submission" date="2018-06" db="EMBL/GenBank/DDBJ databases">
        <authorList>
            <consortium name="Pathogen Informatics"/>
            <person name="Doyle S."/>
        </authorList>
    </citation>
    <scope>NUCLEOTIDE SEQUENCE [LARGE SCALE GENOMIC DNA]</scope>
    <source>
        <strain evidence="1 2">NCTC11179</strain>
    </source>
</reference>